<comment type="caution">
    <text evidence="2">The sequence shown here is derived from an EMBL/GenBank/DDBJ whole genome shotgun (WGS) entry which is preliminary data.</text>
</comment>
<dbReference type="Pfam" id="PF00582">
    <property type="entry name" value="Usp"/>
    <property type="match status" value="1"/>
</dbReference>
<dbReference type="SUPFAM" id="SSF52402">
    <property type="entry name" value="Adenine nucleotide alpha hydrolases-like"/>
    <property type="match status" value="1"/>
</dbReference>
<dbReference type="PANTHER" id="PTHR46100:SF4">
    <property type="entry name" value="USPA DOMAIN-CONTAINING PROTEIN"/>
    <property type="match status" value="1"/>
</dbReference>
<name>A0AAD5T6P6_9FUNG</name>
<evidence type="ECO:0000313" key="2">
    <source>
        <dbReference type="EMBL" id="KAJ3122871.1"/>
    </source>
</evidence>
<reference evidence="2" key="1">
    <citation type="submission" date="2020-05" db="EMBL/GenBank/DDBJ databases">
        <title>Phylogenomic resolution of chytrid fungi.</title>
        <authorList>
            <person name="Stajich J.E."/>
            <person name="Amses K."/>
            <person name="Simmons R."/>
            <person name="Seto K."/>
            <person name="Myers J."/>
            <person name="Bonds A."/>
            <person name="Quandt C.A."/>
            <person name="Barry K."/>
            <person name="Liu P."/>
            <person name="Grigoriev I."/>
            <person name="Longcore J.E."/>
            <person name="James T.Y."/>
        </authorList>
    </citation>
    <scope>NUCLEOTIDE SEQUENCE</scope>
    <source>
        <strain evidence="2">JEL0513</strain>
    </source>
</reference>
<dbReference type="AlphaFoldDB" id="A0AAD5T6P6"/>
<keyword evidence="3" id="KW-1185">Reference proteome</keyword>
<dbReference type="CDD" id="cd23659">
    <property type="entry name" value="USP_At3g01520-like"/>
    <property type="match status" value="1"/>
</dbReference>
<organism evidence="2 3">
    <name type="scientific">Physocladia obscura</name>
    <dbReference type="NCBI Taxonomy" id="109957"/>
    <lineage>
        <taxon>Eukaryota</taxon>
        <taxon>Fungi</taxon>
        <taxon>Fungi incertae sedis</taxon>
        <taxon>Chytridiomycota</taxon>
        <taxon>Chytridiomycota incertae sedis</taxon>
        <taxon>Chytridiomycetes</taxon>
        <taxon>Chytridiales</taxon>
        <taxon>Chytriomycetaceae</taxon>
        <taxon>Physocladia</taxon>
    </lineage>
</organism>
<gene>
    <name evidence="2" type="ORF">HK100_011808</name>
</gene>
<dbReference type="InterPro" id="IPR006016">
    <property type="entry name" value="UspA"/>
</dbReference>
<dbReference type="InterPro" id="IPR014729">
    <property type="entry name" value="Rossmann-like_a/b/a_fold"/>
</dbReference>
<evidence type="ECO:0000259" key="1">
    <source>
        <dbReference type="Pfam" id="PF00582"/>
    </source>
</evidence>
<dbReference type="EMBL" id="JADGJH010000776">
    <property type="protein sequence ID" value="KAJ3122871.1"/>
    <property type="molecule type" value="Genomic_DNA"/>
</dbReference>
<sequence>MRSAHSRNIFVAVDESTHSVAAFVWVLEYIKLADGDIVTVVVGIDSESERATTLERIKSLIRAIADPYHLKYQYAVQIIISGGGGFGAKLVELVDEKLPDLLVLGSAGKSHMECFFVGSVSNYAILYANVPVIVARLTPADEVQAEKNAASKSLSPMFNHPLWL</sequence>
<proteinExistence type="predicted"/>
<dbReference type="Proteomes" id="UP001211907">
    <property type="component" value="Unassembled WGS sequence"/>
</dbReference>
<protein>
    <recommendedName>
        <fullName evidence="1">UspA domain-containing protein</fullName>
    </recommendedName>
</protein>
<dbReference type="PRINTS" id="PR01438">
    <property type="entry name" value="UNVRSLSTRESS"/>
</dbReference>
<dbReference type="PANTHER" id="PTHR46100">
    <property type="entry name" value="IMP2'P"/>
    <property type="match status" value="1"/>
</dbReference>
<dbReference type="InterPro" id="IPR006015">
    <property type="entry name" value="Universal_stress_UspA"/>
</dbReference>
<feature type="domain" description="UspA" evidence="1">
    <location>
        <begin position="7"/>
        <end position="136"/>
    </location>
</feature>
<evidence type="ECO:0000313" key="3">
    <source>
        <dbReference type="Proteomes" id="UP001211907"/>
    </source>
</evidence>
<accession>A0AAD5T6P6</accession>
<dbReference type="Gene3D" id="3.40.50.620">
    <property type="entry name" value="HUPs"/>
    <property type="match status" value="1"/>
</dbReference>